<gene>
    <name evidence="1" type="primary">TRM5_1</name>
    <name evidence="1" type="ORF">DSO57_1033110</name>
</gene>
<name>A0ACC2TYT0_9FUNG</name>
<accession>A0ACC2TYT0</accession>
<comment type="caution">
    <text evidence="1">The sequence shown here is derived from an EMBL/GenBank/DDBJ whole genome shotgun (WGS) entry which is preliminary data.</text>
</comment>
<evidence type="ECO:0000313" key="2">
    <source>
        <dbReference type="Proteomes" id="UP001165960"/>
    </source>
</evidence>
<dbReference type="EC" id="2.1.1.228" evidence="1"/>
<keyword evidence="1" id="KW-0489">Methyltransferase</keyword>
<dbReference type="Proteomes" id="UP001165960">
    <property type="component" value="Unassembled WGS sequence"/>
</dbReference>
<reference evidence="1" key="1">
    <citation type="submission" date="2022-04" db="EMBL/GenBank/DDBJ databases">
        <title>Genome of the entomopathogenic fungus Entomophthora muscae.</title>
        <authorList>
            <person name="Elya C."/>
            <person name="Lovett B.R."/>
            <person name="Lee E."/>
            <person name="Macias A.M."/>
            <person name="Hajek A.E."/>
            <person name="De Bivort B.L."/>
            <person name="Kasson M.T."/>
            <person name="De Fine Licht H.H."/>
            <person name="Stajich J.E."/>
        </authorList>
    </citation>
    <scope>NUCLEOTIDE SEQUENCE</scope>
    <source>
        <strain evidence="1">Berkeley</strain>
    </source>
</reference>
<dbReference type="EMBL" id="QTSX02001677">
    <property type="protein sequence ID" value="KAJ9079662.1"/>
    <property type="molecule type" value="Genomic_DNA"/>
</dbReference>
<keyword evidence="1" id="KW-0808">Transferase</keyword>
<keyword evidence="2" id="KW-1185">Reference proteome</keyword>
<organism evidence="1 2">
    <name type="scientific">Entomophthora muscae</name>
    <dbReference type="NCBI Taxonomy" id="34485"/>
    <lineage>
        <taxon>Eukaryota</taxon>
        <taxon>Fungi</taxon>
        <taxon>Fungi incertae sedis</taxon>
        <taxon>Zoopagomycota</taxon>
        <taxon>Entomophthoromycotina</taxon>
        <taxon>Entomophthoromycetes</taxon>
        <taxon>Entomophthorales</taxon>
        <taxon>Entomophthoraceae</taxon>
        <taxon>Entomophthora</taxon>
    </lineage>
</organism>
<protein>
    <submittedName>
        <fullName evidence="1">tRNA(M(1)G37)methyltransferase</fullName>
        <ecNumber evidence="1">2.1.1.228</ecNumber>
    </submittedName>
</protein>
<sequence length="474" mass="52862">MAHQTETEPAASAEITSPAQRNSEASPAPAHEELSPPKNTGMKVLDRSLFTKIFKTLGVKVQPKCIGQFIKKADSDLFNQPRFRNVLEIPEDKPNKLILLKMGVAEDDLSSLTPVTQELISQFGLGFMKKELEMPYEYWSTDDVLKSILPEHLPPPSSFTAVGHIAHLNLRDEYLPYKKIIGEVILDKAPGIKTVVNKLEKIDTTFRNFQMEVLCGEPDFIATVKENDCRFQLDFSKVYWNSRLHTEHERIINLFNEGDVVCDVFAGVGPFALPAAKKGSQVYANDLNPASHQFLVQNLALNKINPPSGTPKVIAYNLDGRDFLRKAFNDLIDSQTKESTNNPIRLFDHVVMNLPATALEFLDGFRGIVANQVAQRIKKAPTVHVHCFSTCLEDPLLDVLQRASQALGREITVAGDEASLHLVRKVAPKKDMFCLSYKLALEDLITPKQNHPAKCSLEHGSDVSSPCKKAKLIQ</sequence>
<proteinExistence type="predicted"/>
<evidence type="ECO:0000313" key="1">
    <source>
        <dbReference type="EMBL" id="KAJ9079662.1"/>
    </source>
</evidence>